<comment type="caution">
    <text evidence="1">The sequence shown here is derived from an EMBL/GenBank/DDBJ whole genome shotgun (WGS) entry which is preliminary data.</text>
</comment>
<protein>
    <submittedName>
        <fullName evidence="1">Uncharacterized protein</fullName>
    </submittedName>
</protein>
<gene>
    <name evidence="1" type="ORF">CJ030_MR7G000079</name>
</gene>
<accession>A0A6A1V1D3</accession>
<dbReference type="AlphaFoldDB" id="A0A6A1V1D3"/>
<dbReference type="EMBL" id="RXIC02000025">
    <property type="protein sequence ID" value="KAB1206465.1"/>
    <property type="molecule type" value="Genomic_DNA"/>
</dbReference>
<name>A0A6A1V1D3_9ROSI</name>
<dbReference type="Proteomes" id="UP000516437">
    <property type="component" value="Chromosome 7"/>
</dbReference>
<reference evidence="1 2" key="1">
    <citation type="journal article" date="2019" name="Plant Biotechnol. J.">
        <title>The red bayberry genome and genetic basis of sex determination.</title>
        <authorList>
            <person name="Jia H.M."/>
            <person name="Jia H.J."/>
            <person name="Cai Q.L."/>
            <person name="Wang Y."/>
            <person name="Zhao H.B."/>
            <person name="Yang W.F."/>
            <person name="Wang G.Y."/>
            <person name="Li Y.H."/>
            <person name="Zhan D.L."/>
            <person name="Shen Y.T."/>
            <person name="Niu Q.F."/>
            <person name="Chang L."/>
            <person name="Qiu J."/>
            <person name="Zhao L."/>
            <person name="Xie H.B."/>
            <person name="Fu W.Y."/>
            <person name="Jin J."/>
            <person name="Li X.W."/>
            <person name="Jiao Y."/>
            <person name="Zhou C.C."/>
            <person name="Tu T."/>
            <person name="Chai C.Y."/>
            <person name="Gao J.L."/>
            <person name="Fan L.J."/>
            <person name="van de Weg E."/>
            <person name="Wang J.Y."/>
            <person name="Gao Z.S."/>
        </authorList>
    </citation>
    <scope>NUCLEOTIDE SEQUENCE [LARGE SCALE GENOMIC DNA]</scope>
    <source>
        <tissue evidence="1">Leaves</tissue>
    </source>
</reference>
<sequence>MFGSTDKEEKGFVESGGINAGSEMASPIGAAYIDSLFGLEVPWSRQVRRRRAREDVLRSDQCMNGHECYDYGVGYASLGAEPRDSRKAVLGFGRERERVRGEMPVEVGGG</sequence>
<keyword evidence="2" id="KW-1185">Reference proteome</keyword>
<evidence type="ECO:0000313" key="2">
    <source>
        <dbReference type="Proteomes" id="UP000516437"/>
    </source>
</evidence>
<organism evidence="1 2">
    <name type="scientific">Morella rubra</name>
    <name type="common">Chinese bayberry</name>
    <dbReference type="NCBI Taxonomy" id="262757"/>
    <lineage>
        <taxon>Eukaryota</taxon>
        <taxon>Viridiplantae</taxon>
        <taxon>Streptophyta</taxon>
        <taxon>Embryophyta</taxon>
        <taxon>Tracheophyta</taxon>
        <taxon>Spermatophyta</taxon>
        <taxon>Magnoliopsida</taxon>
        <taxon>eudicotyledons</taxon>
        <taxon>Gunneridae</taxon>
        <taxon>Pentapetalae</taxon>
        <taxon>rosids</taxon>
        <taxon>fabids</taxon>
        <taxon>Fagales</taxon>
        <taxon>Myricaceae</taxon>
        <taxon>Morella</taxon>
    </lineage>
</organism>
<proteinExistence type="predicted"/>
<evidence type="ECO:0000313" key="1">
    <source>
        <dbReference type="EMBL" id="KAB1206465.1"/>
    </source>
</evidence>